<reference evidence="1" key="2">
    <citation type="submission" date="2021-03" db="UniProtKB">
        <authorList>
            <consortium name="EnsemblPlants"/>
        </authorList>
    </citation>
    <scope>IDENTIFICATION</scope>
</reference>
<protein>
    <recommendedName>
        <fullName evidence="3">DUF4283 domain-containing protein</fullName>
    </recommendedName>
</protein>
<name>A0A803Q873_CANSA</name>
<sequence length="425" mass="48103">MARKKKTVSKPVDVISDINQPTDLPSIQEEIPVAEVKSFLDPCEVLETEVLDLGDGEAKDVWSKFNTNHVCTPLFRLEYTEPIKVGDQIVARIDLDEAEAKAELWKNSIVCIVLGANPPFRVDEETRVIILETGVVHFDSKPVVLRPWSMDMDAASMVRSIPVWLRLNGLGLQYWGKENLSALVSTVGRQIMVDKVTQSRSIVKYARVLVDMEIQQDPPMCISFINEKKQLVEQLIEYEWLPSKCAACENLGHIVEVLEEDAQYAHCKMKICILGDEFLVTTVYGSNSKNERKVLWDNLAALVSRSQQHGLQTISLLQPLESSTGNVRDIRSKFLAAKDDLSRAQEDLARDPLNPIMQNKEKEKQVNLIRPFYKKVVKKALFNIHSSKSPGFDGFGSGFFKGLWNEIGDDLTNVILDFFPKWHFA</sequence>
<evidence type="ECO:0008006" key="3">
    <source>
        <dbReference type="Google" id="ProtNLM"/>
    </source>
</evidence>
<dbReference type="AlphaFoldDB" id="A0A803Q873"/>
<dbReference type="EnsemblPlants" id="evm.model.08.1286">
    <property type="protein sequence ID" value="cds.evm.model.08.1286"/>
    <property type="gene ID" value="evm.TU.08.1286"/>
</dbReference>
<evidence type="ECO:0000313" key="1">
    <source>
        <dbReference type="EnsemblPlants" id="cds.evm.model.08.1286"/>
    </source>
</evidence>
<accession>A0A803Q873</accession>
<dbReference type="PANTHER" id="PTHR31286">
    <property type="entry name" value="GLYCINE-RICH CELL WALL STRUCTURAL PROTEIN 1.8-LIKE"/>
    <property type="match status" value="1"/>
</dbReference>
<dbReference type="EMBL" id="UZAU01000706">
    <property type="status" value="NOT_ANNOTATED_CDS"/>
    <property type="molecule type" value="Genomic_DNA"/>
</dbReference>
<dbReference type="InterPro" id="IPR040256">
    <property type="entry name" value="At4g02000-like"/>
</dbReference>
<proteinExistence type="predicted"/>
<dbReference type="PANTHER" id="PTHR31286:SF165">
    <property type="entry name" value="DUF4283 DOMAIN-CONTAINING PROTEIN"/>
    <property type="match status" value="1"/>
</dbReference>
<dbReference type="Gramene" id="evm.model.08.1286">
    <property type="protein sequence ID" value="cds.evm.model.08.1286"/>
    <property type="gene ID" value="evm.TU.08.1286"/>
</dbReference>
<dbReference type="Proteomes" id="UP000596661">
    <property type="component" value="Chromosome 8"/>
</dbReference>
<organism evidence="1 2">
    <name type="scientific">Cannabis sativa</name>
    <name type="common">Hemp</name>
    <name type="synonym">Marijuana</name>
    <dbReference type="NCBI Taxonomy" id="3483"/>
    <lineage>
        <taxon>Eukaryota</taxon>
        <taxon>Viridiplantae</taxon>
        <taxon>Streptophyta</taxon>
        <taxon>Embryophyta</taxon>
        <taxon>Tracheophyta</taxon>
        <taxon>Spermatophyta</taxon>
        <taxon>Magnoliopsida</taxon>
        <taxon>eudicotyledons</taxon>
        <taxon>Gunneridae</taxon>
        <taxon>Pentapetalae</taxon>
        <taxon>rosids</taxon>
        <taxon>fabids</taxon>
        <taxon>Rosales</taxon>
        <taxon>Cannabaceae</taxon>
        <taxon>Cannabis</taxon>
    </lineage>
</organism>
<reference evidence="1" key="1">
    <citation type="submission" date="2018-11" db="EMBL/GenBank/DDBJ databases">
        <authorList>
            <person name="Grassa J C."/>
        </authorList>
    </citation>
    <scope>NUCLEOTIDE SEQUENCE [LARGE SCALE GENOMIC DNA]</scope>
</reference>
<evidence type="ECO:0000313" key="2">
    <source>
        <dbReference type="Proteomes" id="UP000596661"/>
    </source>
</evidence>
<keyword evidence="2" id="KW-1185">Reference proteome</keyword>